<dbReference type="EMBL" id="FPIZ01000009">
    <property type="protein sequence ID" value="SFW63824.1"/>
    <property type="molecule type" value="Genomic_DNA"/>
</dbReference>
<dbReference type="Proteomes" id="UP000183788">
    <property type="component" value="Unassembled WGS sequence"/>
</dbReference>
<accession>A0A1K1QVB3</accession>
<dbReference type="STRING" id="1004.SAMN05661012_03121"/>
<evidence type="ECO:0000313" key="7">
    <source>
        <dbReference type="EMBL" id="WQG92446.1"/>
    </source>
</evidence>
<sequence length="456" mass="52222">MLKKTQTIQINFPGGIISPGYLLSILEIAEAAKISDVRFGQRQQLIIEVSAKTAPLFGDHVSTTPNIISSYPATGIFIANSWLSEGIYKDVFEMLNWEPKLKINVCDSRNSFTPFFTGHLNWIAGTQPNYWHLVIRYPKSNQLFAWPELLYTNHIGELSKQLETQLLNNEPVTGVPVEKDLKLPDFHLPYYEGFNKYDQYYWLGIYRRNEYFPVSFLKGLCHICLETKTGQLYATPWKSLIIRNIEQEHRPLWDYLLGKYGINVRHAANELNWQIPDNNEDALVLKRHIIRHFDSADVRTYGLCFSVGHHCFGGIVITQQEAKYKTALKGQLRYDISYTPDFNPNSGTLINYRSGVAKEHLGPYITSLCKYFYERHNTDDPLPGYVAAHTAPAPPVEKYVHQCPACLSIYDEQIGDPEQEIMPNTPFELITSHYQCPLCHKPAGAFTRVAYSTLMA</sequence>
<evidence type="ECO:0000256" key="1">
    <source>
        <dbReference type="ARBA" id="ARBA00022448"/>
    </source>
</evidence>
<evidence type="ECO:0000313" key="6">
    <source>
        <dbReference type="EMBL" id="SFW63824.1"/>
    </source>
</evidence>
<keyword evidence="3" id="KW-0249">Electron transport</keyword>
<dbReference type="Pfam" id="PF00301">
    <property type="entry name" value="Rubredoxin"/>
    <property type="match status" value="1"/>
</dbReference>
<feature type="domain" description="Rubredoxin-like" evidence="5">
    <location>
        <begin position="398"/>
        <end position="449"/>
    </location>
</feature>
<evidence type="ECO:0000313" key="9">
    <source>
        <dbReference type="Proteomes" id="UP001326715"/>
    </source>
</evidence>
<evidence type="ECO:0000256" key="3">
    <source>
        <dbReference type="ARBA" id="ARBA00022982"/>
    </source>
</evidence>
<evidence type="ECO:0000259" key="5">
    <source>
        <dbReference type="PROSITE" id="PS50903"/>
    </source>
</evidence>
<dbReference type="AlphaFoldDB" id="A0A1K1QVB3"/>
<keyword evidence="4" id="KW-0408">Iron</keyword>
<keyword evidence="9" id="KW-1185">Reference proteome</keyword>
<gene>
    <name evidence="6" type="ORF">SAMN05661012_03121</name>
    <name evidence="7" type="ORF">SR876_13100</name>
</gene>
<evidence type="ECO:0000256" key="4">
    <source>
        <dbReference type="ARBA" id="ARBA00023004"/>
    </source>
</evidence>
<proteinExistence type="predicted"/>
<name>A0A1K1QVB3_9BACT</name>
<dbReference type="PROSITE" id="PS50903">
    <property type="entry name" value="RUBREDOXIN_LIKE"/>
    <property type="match status" value="1"/>
</dbReference>
<dbReference type="EMBL" id="CP140154">
    <property type="protein sequence ID" value="WQG92446.1"/>
    <property type="molecule type" value="Genomic_DNA"/>
</dbReference>
<dbReference type="RefSeq" id="WP_072361964.1">
    <property type="nucleotide sequence ID" value="NZ_CBHWAX010000007.1"/>
</dbReference>
<organism evidence="6 8">
    <name type="scientific">Chitinophaga sancti</name>
    <dbReference type="NCBI Taxonomy" id="1004"/>
    <lineage>
        <taxon>Bacteria</taxon>
        <taxon>Pseudomonadati</taxon>
        <taxon>Bacteroidota</taxon>
        <taxon>Chitinophagia</taxon>
        <taxon>Chitinophagales</taxon>
        <taxon>Chitinophagaceae</taxon>
        <taxon>Chitinophaga</taxon>
    </lineage>
</organism>
<protein>
    <submittedName>
        <fullName evidence="6 7">Rubredoxin</fullName>
    </submittedName>
</protein>
<dbReference type="InterPro" id="IPR024935">
    <property type="entry name" value="Rubredoxin_dom"/>
</dbReference>
<dbReference type="SUPFAM" id="SSF57802">
    <property type="entry name" value="Rubredoxin-like"/>
    <property type="match status" value="1"/>
</dbReference>
<dbReference type="Proteomes" id="UP001326715">
    <property type="component" value="Chromosome"/>
</dbReference>
<dbReference type="Pfam" id="PF03460">
    <property type="entry name" value="NIR_SIR_ferr"/>
    <property type="match status" value="1"/>
</dbReference>
<dbReference type="Gene3D" id="2.20.28.10">
    <property type="match status" value="1"/>
</dbReference>
<reference evidence="6 8" key="1">
    <citation type="submission" date="2016-11" db="EMBL/GenBank/DDBJ databases">
        <authorList>
            <person name="Jaros S."/>
            <person name="Januszkiewicz K."/>
            <person name="Wedrychowicz H."/>
        </authorList>
    </citation>
    <scope>NUCLEOTIDE SEQUENCE [LARGE SCALE GENOMIC DNA]</scope>
    <source>
        <strain evidence="6 8">DSM 784</strain>
    </source>
</reference>
<reference evidence="7 9" key="2">
    <citation type="submission" date="2023-11" db="EMBL/GenBank/DDBJ databases">
        <title>MicrobeMod: A computational toolkit for identifying prokaryotic methylation and restriction-modification with nanopore sequencing.</title>
        <authorList>
            <person name="Crits-Christoph A."/>
            <person name="Kang S.C."/>
            <person name="Lee H."/>
            <person name="Ostrov N."/>
        </authorList>
    </citation>
    <scope>NUCLEOTIDE SEQUENCE [LARGE SCALE GENOMIC DNA]</scope>
    <source>
        <strain evidence="7 9">ATCC 23090</strain>
    </source>
</reference>
<dbReference type="OrthoDB" id="9758182at2"/>
<dbReference type="GO" id="GO:0005506">
    <property type="term" value="F:iron ion binding"/>
    <property type="evidence" value="ECO:0007669"/>
    <property type="project" value="InterPro"/>
</dbReference>
<dbReference type="InterPro" id="IPR005117">
    <property type="entry name" value="NiRdtase/SiRdtase_haem-b_fer"/>
</dbReference>
<evidence type="ECO:0000256" key="2">
    <source>
        <dbReference type="ARBA" id="ARBA00022723"/>
    </source>
</evidence>
<keyword evidence="2" id="KW-0479">Metal-binding</keyword>
<evidence type="ECO:0000313" key="8">
    <source>
        <dbReference type="Proteomes" id="UP000183788"/>
    </source>
</evidence>
<dbReference type="InterPro" id="IPR024934">
    <property type="entry name" value="Rubredoxin-like_dom"/>
</dbReference>
<keyword evidence="1" id="KW-0813">Transport</keyword>